<reference evidence="1 2" key="1">
    <citation type="submission" date="2019-02" db="EMBL/GenBank/DDBJ databases">
        <title>Deep-cultivation of Planctomycetes and their phenomic and genomic characterization uncovers novel biology.</title>
        <authorList>
            <person name="Wiegand S."/>
            <person name="Jogler M."/>
            <person name="Boedeker C."/>
            <person name="Pinto D."/>
            <person name="Vollmers J."/>
            <person name="Rivas-Marin E."/>
            <person name="Kohn T."/>
            <person name="Peeters S.H."/>
            <person name="Heuer A."/>
            <person name="Rast P."/>
            <person name="Oberbeckmann S."/>
            <person name="Bunk B."/>
            <person name="Jeske O."/>
            <person name="Meyerdierks A."/>
            <person name="Storesund J.E."/>
            <person name="Kallscheuer N."/>
            <person name="Luecker S."/>
            <person name="Lage O.M."/>
            <person name="Pohl T."/>
            <person name="Merkel B.J."/>
            <person name="Hornburger P."/>
            <person name="Mueller R.-W."/>
            <person name="Bruemmer F."/>
            <person name="Labrenz M."/>
            <person name="Spormann A.M."/>
            <person name="Op den Camp H."/>
            <person name="Overmann J."/>
            <person name="Amann R."/>
            <person name="Jetten M.S.M."/>
            <person name="Mascher T."/>
            <person name="Medema M.H."/>
            <person name="Devos D.P."/>
            <person name="Kaster A.-K."/>
            <person name="Ovreas L."/>
            <person name="Rohde M."/>
            <person name="Galperin M.Y."/>
            <person name="Jogler C."/>
        </authorList>
    </citation>
    <scope>NUCLEOTIDE SEQUENCE [LARGE SCALE GENOMIC DNA]</scope>
    <source>
        <strain evidence="1 2">V6</strain>
    </source>
</reference>
<organism evidence="1 2">
    <name type="scientific">Gimesia chilikensis</name>
    <dbReference type="NCBI Taxonomy" id="2605989"/>
    <lineage>
        <taxon>Bacteria</taxon>
        <taxon>Pseudomonadati</taxon>
        <taxon>Planctomycetota</taxon>
        <taxon>Planctomycetia</taxon>
        <taxon>Planctomycetales</taxon>
        <taxon>Planctomycetaceae</taxon>
        <taxon>Gimesia</taxon>
    </lineage>
</organism>
<evidence type="ECO:0000313" key="1">
    <source>
        <dbReference type="EMBL" id="QDU01760.1"/>
    </source>
</evidence>
<gene>
    <name evidence="1" type="ORF">V6x_14430</name>
</gene>
<evidence type="ECO:0000313" key="2">
    <source>
        <dbReference type="Proteomes" id="UP000320722"/>
    </source>
</evidence>
<protein>
    <submittedName>
        <fullName evidence="1">Uncharacterized protein</fullName>
    </submittedName>
</protein>
<accession>A0A517W931</accession>
<sequence length="64" mass="7225">MSALSINQYISEVRNLFHNSEGLRVDFYSFLLVCKGVCCLGEHGSGADEESAARRKRNSLLEFR</sequence>
<name>A0A517W931_9PLAN</name>
<dbReference type="EMBL" id="CP036347">
    <property type="protein sequence ID" value="QDU01760.1"/>
    <property type="molecule type" value="Genomic_DNA"/>
</dbReference>
<dbReference type="AlphaFoldDB" id="A0A517W931"/>
<proteinExistence type="predicted"/>
<dbReference type="Proteomes" id="UP000320722">
    <property type="component" value="Chromosome"/>
</dbReference>